<evidence type="ECO:0000313" key="1">
    <source>
        <dbReference type="EMBL" id="ABC77568.1"/>
    </source>
</evidence>
<dbReference type="KEGG" id="sat:SYN_01876"/>
<dbReference type="Proteomes" id="UP000001933">
    <property type="component" value="Chromosome"/>
</dbReference>
<evidence type="ECO:0000313" key="2">
    <source>
        <dbReference type="Proteomes" id="UP000001933"/>
    </source>
</evidence>
<dbReference type="RefSeq" id="WP_011417590.1">
    <property type="nucleotide sequence ID" value="NC_007759.1"/>
</dbReference>
<name>Q2LU09_SYNAS</name>
<dbReference type="HOGENOM" id="CLU_2290261_0_0_7"/>
<accession>Q2LU09</accession>
<dbReference type="STRING" id="56780.SYN_01876"/>
<protein>
    <submittedName>
        <fullName evidence="1">Hypothetical cytosolic protein</fullName>
    </submittedName>
</protein>
<sequence>MLTAYKYLKINGGLLAVFEKGISFGQGLPLNIVMIENDPYLKIGRDHYIRLDKETIECLESCNRIHIAVSDLFESRIALQGTIEIDDVAKGKLLAYVEMNR</sequence>
<proteinExistence type="predicted"/>
<reference evidence="1 2" key="1">
    <citation type="journal article" date="2007" name="Proc. Natl. Acad. Sci. U.S.A.">
        <title>The genome of Syntrophus aciditrophicus: life at the thermodynamic limit of microbial growth.</title>
        <authorList>
            <person name="McInerney M.J."/>
            <person name="Rohlin L."/>
            <person name="Mouttaki H."/>
            <person name="Kim U."/>
            <person name="Krupp R.S."/>
            <person name="Rios-Hernandez L."/>
            <person name="Sieber J."/>
            <person name="Struchtemeyer C.G."/>
            <person name="Bhattacharyya A."/>
            <person name="Campbell J.W."/>
            <person name="Gunsalus R.P."/>
        </authorList>
    </citation>
    <scope>NUCLEOTIDE SEQUENCE [LARGE SCALE GENOMIC DNA]</scope>
    <source>
        <strain evidence="1 2">SB</strain>
    </source>
</reference>
<dbReference type="EMBL" id="CP000252">
    <property type="protein sequence ID" value="ABC77568.1"/>
    <property type="molecule type" value="Genomic_DNA"/>
</dbReference>
<dbReference type="InParanoid" id="Q2LU09"/>
<organism evidence="1 2">
    <name type="scientific">Syntrophus aciditrophicus (strain SB)</name>
    <dbReference type="NCBI Taxonomy" id="56780"/>
    <lineage>
        <taxon>Bacteria</taxon>
        <taxon>Pseudomonadati</taxon>
        <taxon>Thermodesulfobacteriota</taxon>
        <taxon>Syntrophia</taxon>
        <taxon>Syntrophales</taxon>
        <taxon>Syntrophaceae</taxon>
        <taxon>Syntrophus</taxon>
    </lineage>
</organism>
<dbReference type="AlphaFoldDB" id="Q2LU09"/>
<gene>
    <name evidence="1" type="ORF">SYN_01876</name>
</gene>
<keyword evidence="2" id="KW-1185">Reference proteome</keyword>